<proteinExistence type="predicted"/>
<feature type="region of interest" description="Disordered" evidence="1">
    <location>
        <begin position="125"/>
        <end position="194"/>
    </location>
</feature>
<sequence length="229" mass="23982">MSSPIAIPRSPKATSYAAAAASPGSSSVMSVSMDSPRSSGVYVPLHKRTPSSPSSPTRALPTASNDVSSTAAAAPHPLIYSPSFLLSLRSVPLSTSETTIMKSKIRETSPEVADKVVMNRRMRKGLEFKGPKKPSAKAAKATPTTPNSATAPLPQKAAEPAPAATQPTTTPVQAKRSRPTAVRRTRSSTARPRRQIILRTTRGAAARAIGMRESWRSSTDGVSQAVAVA</sequence>
<organism evidence="2 3">
    <name type="scientific">Agrocybe pediades</name>
    <dbReference type="NCBI Taxonomy" id="84607"/>
    <lineage>
        <taxon>Eukaryota</taxon>
        <taxon>Fungi</taxon>
        <taxon>Dikarya</taxon>
        <taxon>Basidiomycota</taxon>
        <taxon>Agaricomycotina</taxon>
        <taxon>Agaricomycetes</taxon>
        <taxon>Agaricomycetidae</taxon>
        <taxon>Agaricales</taxon>
        <taxon>Agaricineae</taxon>
        <taxon>Strophariaceae</taxon>
        <taxon>Agrocybe</taxon>
    </lineage>
</organism>
<reference evidence="2 3" key="1">
    <citation type="submission" date="2019-12" db="EMBL/GenBank/DDBJ databases">
        <authorList>
            <person name="Floudas D."/>
            <person name="Bentzer J."/>
            <person name="Ahren D."/>
            <person name="Johansson T."/>
            <person name="Persson P."/>
            <person name="Tunlid A."/>
        </authorList>
    </citation>
    <scope>NUCLEOTIDE SEQUENCE [LARGE SCALE GENOMIC DNA]</scope>
    <source>
        <strain evidence="2 3">CBS 102.39</strain>
    </source>
</reference>
<gene>
    <name evidence="2" type="ORF">D9613_009744</name>
</gene>
<protein>
    <submittedName>
        <fullName evidence="2">Uncharacterized protein</fullName>
    </submittedName>
</protein>
<name>A0A8H4QWG8_9AGAR</name>
<feature type="region of interest" description="Disordered" evidence="1">
    <location>
        <begin position="1"/>
        <end position="70"/>
    </location>
</feature>
<evidence type="ECO:0000313" key="2">
    <source>
        <dbReference type="EMBL" id="KAF4618481.1"/>
    </source>
</evidence>
<keyword evidence="3" id="KW-1185">Reference proteome</keyword>
<feature type="compositionally biased region" description="Low complexity" evidence="1">
    <location>
        <begin position="50"/>
        <end position="64"/>
    </location>
</feature>
<feature type="compositionally biased region" description="Basic residues" evidence="1">
    <location>
        <begin position="175"/>
        <end position="194"/>
    </location>
</feature>
<comment type="caution">
    <text evidence="2">The sequence shown here is derived from an EMBL/GenBank/DDBJ whole genome shotgun (WGS) entry which is preliminary data.</text>
</comment>
<dbReference type="Proteomes" id="UP000521872">
    <property type="component" value="Unassembled WGS sequence"/>
</dbReference>
<feature type="compositionally biased region" description="Low complexity" evidence="1">
    <location>
        <begin position="10"/>
        <end position="39"/>
    </location>
</feature>
<evidence type="ECO:0000256" key="1">
    <source>
        <dbReference type="SAM" id="MobiDB-lite"/>
    </source>
</evidence>
<evidence type="ECO:0000313" key="3">
    <source>
        <dbReference type="Proteomes" id="UP000521872"/>
    </source>
</evidence>
<dbReference type="EMBL" id="JAACJL010000017">
    <property type="protein sequence ID" value="KAF4618481.1"/>
    <property type="molecule type" value="Genomic_DNA"/>
</dbReference>
<feature type="compositionally biased region" description="Low complexity" evidence="1">
    <location>
        <begin position="136"/>
        <end position="174"/>
    </location>
</feature>
<dbReference type="AlphaFoldDB" id="A0A8H4QWG8"/>
<accession>A0A8H4QWG8</accession>